<dbReference type="PANTHER" id="PTHR47959:SF13">
    <property type="entry name" value="ATP-DEPENDENT RNA HELICASE RHLE"/>
    <property type="match status" value="1"/>
</dbReference>
<reference evidence="12 13" key="1">
    <citation type="journal article" date="2015" name="Nature">
        <title>rRNA introns, odd ribosomes, and small enigmatic genomes across a large radiation of phyla.</title>
        <authorList>
            <person name="Brown C.T."/>
            <person name="Hug L.A."/>
            <person name="Thomas B.C."/>
            <person name="Sharon I."/>
            <person name="Castelle C.J."/>
            <person name="Singh A."/>
            <person name="Wilkins M.J."/>
            <person name="Williams K.H."/>
            <person name="Banfield J.F."/>
        </authorList>
    </citation>
    <scope>NUCLEOTIDE SEQUENCE [LARGE SCALE GENOMIC DNA]</scope>
</reference>
<dbReference type="PROSITE" id="PS00039">
    <property type="entry name" value="DEAD_ATP_HELICASE"/>
    <property type="match status" value="1"/>
</dbReference>
<feature type="short sequence motif" description="Q motif" evidence="6">
    <location>
        <begin position="9"/>
        <end position="37"/>
    </location>
</feature>
<organism evidence="12 13">
    <name type="scientific">Candidatus Kaiserbacteria bacterium GW2011_GWA2_49_19</name>
    <dbReference type="NCBI Taxonomy" id="1618669"/>
    <lineage>
        <taxon>Bacteria</taxon>
        <taxon>Candidatus Kaiseribacteriota</taxon>
    </lineage>
</organism>
<comment type="caution">
    <text evidence="12">The sequence shown here is derived from an EMBL/GenBank/DDBJ whole genome shotgun (WGS) entry which is preliminary data.</text>
</comment>
<dbReference type="PROSITE" id="PS51192">
    <property type="entry name" value="HELICASE_ATP_BIND_1"/>
    <property type="match status" value="1"/>
</dbReference>
<evidence type="ECO:0000256" key="8">
    <source>
        <dbReference type="SAM" id="MobiDB-lite"/>
    </source>
</evidence>
<proteinExistence type="inferred from homology"/>
<evidence type="ECO:0000256" key="7">
    <source>
        <dbReference type="RuleBase" id="RU000492"/>
    </source>
</evidence>
<evidence type="ECO:0000256" key="4">
    <source>
        <dbReference type="ARBA" id="ARBA00022840"/>
    </source>
</evidence>
<dbReference type="CDD" id="cd00268">
    <property type="entry name" value="DEADc"/>
    <property type="match status" value="1"/>
</dbReference>
<dbReference type="InterPro" id="IPR050079">
    <property type="entry name" value="DEAD_box_RNA_helicase"/>
</dbReference>
<dbReference type="SMART" id="SM00487">
    <property type="entry name" value="DEXDc"/>
    <property type="match status" value="1"/>
</dbReference>
<evidence type="ECO:0000259" key="9">
    <source>
        <dbReference type="PROSITE" id="PS51192"/>
    </source>
</evidence>
<dbReference type="SUPFAM" id="SSF52540">
    <property type="entry name" value="P-loop containing nucleoside triphosphate hydrolases"/>
    <property type="match status" value="1"/>
</dbReference>
<dbReference type="SMART" id="SM00490">
    <property type="entry name" value="HELICc"/>
    <property type="match status" value="1"/>
</dbReference>
<dbReference type="PATRIC" id="fig|1618669.3.peg.561"/>
<dbReference type="Pfam" id="PF00271">
    <property type="entry name" value="Helicase_C"/>
    <property type="match status" value="1"/>
</dbReference>
<evidence type="ECO:0000313" key="13">
    <source>
        <dbReference type="Proteomes" id="UP000033965"/>
    </source>
</evidence>
<dbReference type="InterPro" id="IPR014001">
    <property type="entry name" value="Helicase_ATP-bd"/>
</dbReference>
<evidence type="ECO:0000259" key="11">
    <source>
        <dbReference type="PROSITE" id="PS51195"/>
    </source>
</evidence>
<dbReference type="GO" id="GO:0016787">
    <property type="term" value="F:hydrolase activity"/>
    <property type="evidence" value="ECO:0007669"/>
    <property type="project" value="UniProtKB-KW"/>
</dbReference>
<dbReference type="CDD" id="cd18787">
    <property type="entry name" value="SF2_C_DEAD"/>
    <property type="match status" value="1"/>
</dbReference>
<feature type="domain" description="DEAD-box RNA helicase Q" evidence="11">
    <location>
        <begin position="9"/>
        <end position="37"/>
    </location>
</feature>
<dbReference type="Pfam" id="PF00270">
    <property type="entry name" value="DEAD"/>
    <property type="match status" value="1"/>
</dbReference>
<keyword evidence="3 7" id="KW-0347">Helicase</keyword>
<gene>
    <name evidence="12" type="ORF">UY44_C0018G0010</name>
</gene>
<dbReference type="GO" id="GO:0005829">
    <property type="term" value="C:cytosol"/>
    <property type="evidence" value="ECO:0007669"/>
    <property type="project" value="TreeGrafter"/>
</dbReference>
<dbReference type="InterPro" id="IPR000629">
    <property type="entry name" value="RNA-helicase_DEAD-box_CS"/>
</dbReference>
<keyword evidence="4 7" id="KW-0067">ATP-binding</keyword>
<dbReference type="InterPro" id="IPR011545">
    <property type="entry name" value="DEAD/DEAH_box_helicase_dom"/>
</dbReference>
<accession>A0A0G1VPA7</accession>
<evidence type="ECO:0000259" key="10">
    <source>
        <dbReference type="PROSITE" id="PS51194"/>
    </source>
</evidence>
<evidence type="ECO:0000256" key="2">
    <source>
        <dbReference type="ARBA" id="ARBA00022801"/>
    </source>
</evidence>
<dbReference type="GO" id="GO:0005524">
    <property type="term" value="F:ATP binding"/>
    <property type="evidence" value="ECO:0007669"/>
    <property type="project" value="UniProtKB-KW"/>
</dbReference>
<feature type="compositionally biased region" description="Basic residues" evidence="8">
    <location>
        <begin position="392"/>
        <end position="402"/>
    </location>
</feature>
<evidence type="ECO:0000256" key="1">
    <source>
        <dbReference type="ARBA" id="ARBA00022741"/>
    </source>
</evidence>
<protein>
    <submittedName>
        <fullName evidence="12">DEAD/DEAH box helicase domain protein</fullName>
    </submittedName>
</protein>
<evidence type="ECO:0000256" key="3">
    <source>
        <dbReference type="ARBA" id="ARBA00022806"/>
    </source>
</evidence>
<dbReference type="Gene3D" id="3.40.50.300">
    <property type="entry name" value="P-loop containing nucleotide triphosphate hydrolases"/>
    <property type="match status" value="2"/>
</dbReference>
<dbReference type="AlphaFoldDB" id="A0A0G1VPA7"/>
<evidence type="ECO:0000256" key="5">
    <source>
        <dbReference type="ARBA" id="ARBA00038437"/>
    </source>
</evidence>
<dbReference type="GO" id="GO:0003724">
    <property type="term" value="F:RNA helicase activity"/>
    <property type="evidence" value="ECO:0007669"/>
    <property type="project" value="InterPro"/>
</dbReference>
<keyword evidence="2 7" id="KW-0378">Hydrolase</keyword>
<sequence>MTQNKQAITGFNELGVAPALLASLEKQAFNQPTPIQHQVIPLALEGKDVVGIAQTGTGKTLAFGVPMIQRLALYGGQGLILLPTRELAEQVDEVLRKMGSHLGLRTAIIIGGAPQYRQIQMLRRNPHVVIATPGRLMDHLQQKNYSLHQVKMVVLDEADRMFDIGFIPQIRQILGGVPSERQTLLFSATMPKEIAEIAGKYMKLPLRIEVAPAGTPAANVEQEVFVARKEEKTQLLEKVLADNRGTVLVFSRTKHGAKKIAAMVRAMGHTAAEIHSNRSLAQRREALQGFKIGRYRVLVATDIAARGIDVSNISLVINYDLPNNLEDYVHRIGRTGRAGSFGKAVSFATPNERVEIRGIERLIRKSLPVIALPVLPPRRERSPQPYAPRHDRPFRHRSKPSRRFGGWR</sequence>
<dbReference type="EMBL" id="LCPZ01000018">
    <property type="protein sequence ID" value="KKW08100.1"/>
    <property type="molecule type" value="Genomic_DNA"/>
</dbReference>
<keyword evidence="1 7" id="KW-0547">Nucleotide-binding</keyword>
<dbReference type="InterPro" id="IPR044742">
    <property type="entry name" value="DEAD/DEAH_RhlB"/>
</dbReference>
<dbReference type="InterPro" id="IPR001650">
    <property type="entry name" value="Helicase_C-like"/>
</dbReference>
<dbReference type="GO" id="GO:0003676">
    <property type="term" value="F:nucleic acid binding"/>
    <property type="evidence" value="ECO:0007669"/>
    <property type="project" value="InterPro"/>
</dbReference>
<name>A0A0G1VPA7_9BACT</name>
<dbReference type="PROSITE" id="PS51195">
    <property type="entry name" value="Q_MOTIF"/>
    <property type="match status" value="1"/>
</dbReference>
<dbReference type="PROSITE" id="PS51194">
    <property type="entry name" value="HELICASE_CTER"/>
    <property type="match status" value="1"/>
</dbReference>
<feature type="domain" description="Helicase ATP-binding" evidence="9">
    <location>
        <begin position="40"/>
        <end position="208"/>
    </location>
</feature>
<dbReference type="InterPro" id="IPR014014">
    <property type="entry name" value="RNA_helicase_DEAD_Q_motif"/>
</dbReference>
<dbReference type="InterPro" id="IPR027417">
    <property type="entry name" value="P-loop_NTPase"/>
</dbReference>
<dbReference type="PANTHER" id="PTHR47959">
    <property type="entry name" value="ATP-DEPENDENT RNA HELICASE RHLE-RELATED"/>
    <property type="match status" value="1"/>
</dbReference>
<evidence type="ECO:0000313" key="12">
    <source>
        <dbReference type="EMBL" id="KKW08100.1"/>
    </source>
</evidence>
<feature type="region of interest" description="Disordered" evidence="8">
    <location>
        <begin position="378"/>
        <end position="408"/>
    </location>
</feature>
<feature type="domain" description="Helicase C-terminal" evidence="10">
    <location>
        <begin position="231"/>
        <end position="378"/>
    </location>
</feature>
<comment type="similarity">
    <text evidence="5 7">Belongs to the DEAD box helicase family.</text>
</comment>
<evidence type="ECO:0000256" key="6">
    <source>
        <dbReference type="PROSITE-ProRule" id="PRU00552"/>
    </source>
</evidence>
<dbReference type="Proteomes" id="UP000033965">
    <property type="component" value="Unassembled WGS sequence"/>
</dbReference>